<sequence length="153" mass="16128">MDSQGMDSNGMDRRHFSKLAATAIGGLLAGANVGMAQEKALAKKDPKTSFLLQEPHICRGLNPTCKGEIKGKKHDCAGQAHYASVEITEHVCKGHNDCAGEGGCGEKPGENTCKGKGECAIPLSDETWKKARKNFEAAMTKAGKKFGPAPAKS</sequence>
<dbReference type="STRING" id="521674.Plim_3266"/>
<name>D5STQ0_PLAL2</name>
<organism evidence="1 2">
    <name type="scientific">Planctopirus limnophila (strain ATCC 43296 / DSM 3776 / IFAM 1008 / Mu 290)</name>
    <name type="common">Planctomyces limnophilus</name>
    <dbReference type="NCBI Taxonomy" id="521674"/>
    <lineage>
        <taxon>Bacteria</taxon>
        <taxon>Pseudomonadati</taxon>
        <taxon>Planctomycetota</taxon>
        <taxon>Planctomycetia</taxon>
        <taxon>Planctomycetales</taxon>
        <taxon>Planctomycetaceae</taxon>
        <taxon>Planctopirus</taxon>
    </lineage>
</organism>
<dbReference type="HOGENOM" id="CLU_1814023_0_0_0"/>
<dbReference type="eggNOG" id="ENOG5032RJ5">
    <property type="taxonomic scope" value="Bacteria"/>
</dbReference>
<accession>D5STQ0</accession>
<evidence type="ECO:0000313" key="2">
    <source>
        <dbReference type="Proteomes" id="UP000002220"/>
    </source>
</evidence>
<proteinExistence type="predicted"/>
<dbReference type="PROSITE" id="PS51318">
    <property type="entry name" value="TAT"/>
    <property type="match status" value="1"/>
</dbReference>
<dbReference type="InterPro" id="IPR006311">
    <property type="entry name" value="TAT_signal"/>
</dbReference>
<protein>
    <submittedName>
        <fullName evidence="1">Uncharacterized protein</fullName>
    </submittedName>
</protein>
<dbReference type="EMBL" id="CP001744">
    <property type="protein sequence ID" value="ADG69079.1"/>
    <property type="molecule type" value="Genomic_DNA"/>
</dbReference>
<dbReference type="KEGG" id="plm:Plim_3266"/>
<dbReference type="AlphaFoldDB" id="D5STQ0"/>
<dbReference type="Proteomes" id="UP000002220">
    <property type="component" value="Chromosome"/>
</dbReference>
<reference evidence="1 2" key="1">
    <citation type="journal article" date="2010" name="Stand. Genomic Sci.">
        <title>Complete genome sequence of Planctomyces limnophilus type strain (Mu 290).</title>
        <authorList>
            <person name="Labutti K."/>
            <person name="Sikorski J."/>
            <person name="Schneider S."/>
            <person name="Nolan M."/>
            <person name="Lucas S."/>
            <person name="Glavina Del Rio T."/>
            <person name="Tice H."/>
            <person name="Cheng J.F."/>
            <person name="Goodwin L."/>
            <person name="Pitluck S."/>
            <person name="Liolios K."/>
            <person name="Ivanova N."/>
            <person name="Mavromatis K."/>
            <person name="Mikhailova N."/>
            <person name="Pati A."/>
            <person name="Chen A."/>
            <person name="Palaniappan K."/>
            <person name="Land M."/>
            <person name="Hauser L."/>
            <person name="Chang Y.J."/>
            <person name="Jeffries C.D."/>
            <person name="Tindall B.J."/>
            <person name="Rohde M."/>
            <person name="Goker M."/>
            <person name="Woyke T."/>
            <person name="Bristow J."/>
            <person name="Eisen J.A."/>
            <person name="Markowitz V."/>
            <person name="Hugenholtz P."/>
            <person name="Kyrpides N.C."/>
            <person name="Klenk H.P."/>
            <person name="Lapidus A."/>
        </authorList>
    </citation>
    <scope>NUCLEOTIDE SEQUENCE [LARGE SCALE GENOMIC DNA]</scope>
    <source>
        <strain evidence="2">ATCC 43296 / DSM 3776 / IFAM 1008 / 290</strain>
    </source>
</reference>
<keyword evidence="2" id="KW-1185">Reference proteome</keyword>
<dbReference type="RefSeq" id="WP_013111510.1">
    <property type="nucleotide sequence ID" value="NC_014148.1"/>
</dbReference>
<evidence type="ECO:0000313" key="1">
    <source>
        <dbReference type="EMBL" id="ADG69079.1"/>
    </source>
</evidence>
<gene>
    <name evidence="1" type="ordered locus">Plim_3266</name>
</gene>